<feature type="region of interest" description="Disordered" evidence="1">
    <location>
        <begin position="32"/>
        <end position="72"/>
    </location>
</feature>
<proteinExistence type="predicted"/>
<dbReference type="AlphaFoldDB" id="A0A263CWH2"/>
<dbReference type="RefSeq" id="WP_094865540.1">
    <property type="nucleotide sequence ID" value="NZ_NKYE01000020.1"/>
</dbReference>
<dbReference type="Proteomes" id="UP000242444">
    <property type="component" value="Unassembled WGS sequence"/>
</dbReference>
<keyword evidence="3" id="KW-1185">Reference proteome</keyword>
<feature type="compositionally biased region" description="Basic and acidic residues" evidence="1">
    <location>
        <begin position="48"/>
        <end position="58"/>
    </location>
</feature>
<organism evidence="2 3">
    <name type="scientific">Amycolatopsis antarctica</name>
    <dbReference type="NCBI Taxonomy" id="1854586"/>
    <lineage>
        <taxon>Bacteria</taxon>
        <taxon>Bacillati</taxon>
        <taxon>Actinomycetota</taxon>
        <taxon>Actinomycetes</taxon>
        <taxon>Pseudonocardiales</taxon>
        <taxon>Pseudonocardiaceae</taxon>
        <taxon>Amycolatopsis</taxon>
    </lineage>
</organism>
<evidence type="ECO:0000256" key="1">
    <source>
        <dbReference type="SAM" id="MobiDB-lite"/>
    </source>
</evidence>
<dbReference type="OrthoDB" id="3629665at2"/>
<reference evidence="2 3" key="1">
    <citation type="submission" date="2017-07" db="EMBL/GenBank/DDBJ databases">
        <title>Amycolatopsis antarcticus sp. nov., isolated from the surface of an Antarcticus brown macroalga.</title>
        <authorList>
            <person name="Wang J."/>
            <person name="Leiva S."/>
            <person name="Huang J."/>
            <person name="Huang Y."/>
        </authorList>
    </citation>
    <scope>NUCLEOTIDE SEQUENCE [LARGE SCALE GENOMIC DNA]</scope>
    <source>
        <strain evidence="2 3">AU-G6</strain>
    </source>
</reference>
<gene>
    <name evidence="2" type="ORF">CFN78_25325</name>
</gene>
<name>A0A263CWH2_9PSEU</name>
<evidence type="ECO:0000313" key="2">
    <source>
        <dbReference type="EMBL" id="OZM70482.1"/>
    </source>
</evidence>
<dbReference type="InParanoid" id="A0A263CWH2"/>
<comment type="caution">
    <text evidence="2">The sequence shown here is derived from an EMBL/GenBank/DDBJ whole genome shotgun (WGS) entry which is preliminary data.</text>
</comment>
<protein>
    <submittedName>
        <fullName evidence="2">Uncharacterized protein</fullName>
    </submittedName>
</protein>
<sequence length="72" mass="7953">MFGHPDLDRLLDAWRQDIDSVPFPVMRVPEELRAAPGPAGSELPVQRRGGETPGDRTNDCPSFTAWQPPLNA</sequence>
<evidence type="ECO:0000313" key="3">
    <source>
        <dbReference type="Proteomes" id="UP000242444"/>
    </source>
</evidence>
<dbReference type="EMBL" id="NKYE01000020">
    <property type="protein sequence ID" value="OZM70482.1"/>
    <property type="molecule type" value="Genomic_DNA"/>
</dbReference>
<accession>A0A263CWH2</accession>